<feature type="transmembrane region" description="Helical" evidence="1">
    <location>
        <begin position="284"/>
        <end position="312"/>
    </location>
</feature>
<dbReference type="Gene3D" id="3.10.20.90">
    <property type="entry name" value="Phosphatidylinositol 3-kinase Catalytic Subunit, Chain A, domain 1"/>
    <property type="match status" value="1"/>
</dbReference>
<feature type="transmembrane region" description="Helical" evidence="1">
    <location>
        <begin position="172"/>
        <end position="194"/>
    </location>
</feature>
<evidence type="ECO:0000259" key="2">
    <source>
        <dbReference type="Pfam" id="PF00564"/>
    </source>
</evidence>
<evidence type="ECO:0000256" key="1">
    <source>
        <dbReference type="SAM" id="Phobius"/>
    </source>
</evidence>
<proteinExistence type="predicted"/>
<accession>A0A7S2TWY4</accession>
<keyword evidence="1" id="KW-0472">Membrane</keyword>
<feature type="domain" description="PB1" evidence="2">
    <location>
        <begin position="10"/>
        <end position="88"/>
    </location>
</feature>
<keyword evidence="1" id="KW-1133">Transmembrane helix</keyword>
<protein>
    <recommendedName>
        <fullName evidence="2">PB1 domain-containing protein</fullName>
    </recommendedName>
</protein>
<dbReference type="Pfam" id="PF00564">
    <property type="entry name" value="PB1"/>
    <property type="match status" value="1"/>
</dbReference>
<dbReference type="AlphaFoldDB" id="A0A7S2TWY4"/>
<evidence type="ECO:0000313" key="3">
    <source>
        <dbReference type="EMBL" id="CAD9771160.1"/>
    </source>
</evidence>
<dbReference type="InterPro" id="IPR000270">
    <property type="entry name" value="PB1_dom"/>
</dbReference>
<feature type="transmembrane region" description="Helical" evidence="1">
    <location>
        <begin position="215"/>
        <end position="235"/>
    </location>
</feature>
<dbReference type="SUPFAM" id="SSF54277">
    <property type="entry name" value="CAD &amp; PB1 domains"/>
    <property type="match status" value="1"/>
</dbReference>
<reference evidence="3" key="1">
    <citation type="submission" date="2021-01" db="EMBL/GenBank/DDBJ databases">
        <authorList>
            <person name="Corre E."/>
            <person name="Pelletier E."/>
            <person name="Niang G."/>
            <person name="Scheremetjew M."/>
            <person name="Finn R."/>
            <person name="Kale V."/>
            <person name="Holt S."/>
            <person name="Cochrane G."/>
            <person name="Meng A."/>
            <person name="Brown T."/>
            <person name="Cohen L."/>
        </authorList>
    </citation>
    <scope>NUCLEOTIDE SEQUENCE</scope>
    <source>
        <strain evidence="3">CCMP622</strain>
    </source>
</reference>
<dbReference type="CDD" id="cd05992">
    <property type="entry name" value="PB1"/>
    <property type="match status" value="1"/>
</dbReference>
<name>A0A7S2TWY4_9EUKA</name>
<gene>
    <name evidence="3" type="ORF">LSP00402_LOCUS15150</name>
</gene>
<keyword evidence="1" id="KW-0812">Transmembrane</keyword>
<organism evidence="3">
    <name type="scientific">Lotharella oceanica</name>
    <dbReference type="NCBI Taxonomy" id="641309"/>
    <lineage>
        <taxon>Eukaryota</taxon>
        <taxon>Sar</taxon>
        <taxon>Rhizaria</taxon>
        <taxon>Cercozoa</taxon>
        <taxon>Chlorarachniophyceae</taxon>
        <taxon>Lotharella</taxon>
    </lineage>
</organism>
<dbReference type="EMBL" id="HBHP01024447">
    <property type="protein sequence ID" value="CAD9771160.1"/>
    <property type="molecule type" value="Transcribed_RNA"/>
</dbReference>
<sequence length="359" mass="39646">MKEKATKRDLELIFAGNVRHCSVPRDMGIKGLRSLIATMFPRTMRRLVVRWVDEEKEGIVIQHDRDLKEALNTEATDEEQKHPLKIIISAEGSPSTLPLRLSRTFAELLSTVDAASLAATSPHPRNSNPTGKDGNLRVADAQAENTEDNNRGFRVLEGVKGEVIRGVIAVPVLSLILLPCFFFGLPIAIPYIFVRLVKDRQNLLGRVMGLAVYPFGPIIELLFSLLLLILIPLWIPVGSLLFGTSAGIGLTFLLTASTSGLGVFLLPIMVIASAGLWFGIGMGLSFLLIITLLPVSSLLFPIWMPLCCVAWYTLTPALYFDLVDVSGWDGLVAFLWSQVAKRVTRMTRLCEMEFNLHHA</sequence>